<evidence type="ECO:0000256" key="1">
    <source>
        <dbReference type="SAM" id="Phobius"/>
    </source>
</evidence>
<reference evidence="2 3" key="1">
    <citation type="journal article" date="2016" name="Nat. Commun.">
        <title>Thousands of microbial genomes shed light on interconnected biogeochemical processes in an aquifer system.</title>
        <authorList>
            <person name="Anantharaman K."/>
            <person name="Brown C.T."/>
            <person name="Hug L.A."/>
            <person name="Sharon I."/>
            <person name="Castelle C.J."/>
            <person name="Probst A.J."/>
            <person name="Thomas B.C."/>
            <person name="Singh A."/>
            <person name="Wilkins M.J."/>
            <person name="Karaoz U."/>
            <person name="Brodie E.L."/>
            <person name="Williams K.H."/>
            <person name="Hubbard S.S."/>
            <person name="Banfield J.F."/>
        </authorList>
    </citation>
    <scope>NUCLEOTIDE SEQUENCE [LARGE SCALE GENOMIC DNA]</scope>
</reference>
<protein>
    <submittedName>
        <fullName evidence="2">Uncharacterized protein</fullName>
    </submittedName>
</protein>
<sequence length="74" mass="8133">MTPAFQPTNLISSIVSLIFYLIMAGFVLYSLIALYALLRYGRSKILAIVVSLVYLTITAGLYVAAVNNLSNIKF</sequence>
<proteinExistence type="predicted"/>
<accession>A0A1F5PXG8</accession>
<comment type="caution">
    <text evidence="2">The sequence shown here is derived from an EMBL/GenBank/DDBJ whole genome shotgun (WGS) entry which is preliminary data.</text>
</comment>
<keyword evidence="1" id="KW-0812">Transmembrane</keyword>
<dbReference type="EMBL" id="MFFB01000013">
    <property type="protein sequence ID" value="OGE94547.1"/>
    <property type="molecule type" value="Genomic_DNA"/>
</dbReference>
<organism evidence="2 3">
    <name type="scientific">Candidatus Doudnabacteria bacterium RIFCSPLOWO2_01_FULL_44_21</name>
    <dbReference type="NCBI Taxonomy" id="1817841"/>
    <lineage>
        <taxon>Bacteria</taxon>
        <taxon>Candidatus Doudnaibacteriota</taxon>
    </lineage>
</organism>
<feature type="transmembrane region" description="Helical" evidence="1">
    <location>
        <begin position="17"/>
        <end position="38"/>
    </location>
</feature>
<evidence type="ECO:0000313" key="3">
    <source>
        <dbReference type="Proteomes" id="UP000177281"/>
    </source>
</evidence>
<evidence type="ECO:0000313" key="2">
    <source>
        <dbReference type="EMBL" id="OGE94547.1"/>
    </source>
</evidence>
<keyword evidence="1" id="KW-1133">Transmembrane helix</keyword>
<keyword evidence="1" id="KW-0472">Membrane</keyword>
<dbReference type="AlphaFoldDB" id="A0A1F5PXG8"/>
<dbReference type="STRING" id="1817841.A3B10_00085"/>
<dbReference type="Proteomes" id="UP000177281">
    <property type="component" value="Unassembled WGS sequence"/>
</dbReference>
<name>A0A1F5PXG8_9BACT</name>
<gene>
    <name evidence="2" type="ORF">A3B10_00085</name>
</gene>
<feature type="transmembrane region" description="Helical" evidence="1">
    <location>
        <begin position="45"/>
        <end position="65"/>
    </location>
</feature>